<comment type="caution">
    <text evidence="2">The sequence shown here is derived from an EMBL/GenBank/DDBJ whole genome shotgun (WGS) entry which is preliminary data.</text>
</comment>
<dbReference type="Pfam" id="PF00753">
    <property type="entry name" value="Lactamase_B"/>
    <property type="match status" value="1"/>
</dbReference>
<evidence type="ECO:0000313" key="3">
    <source>
        <dbReference type="Proteomes" id="UP000474757"/>
    </source>
</evidence>
<dbReference type="GO" id="GO:0016787">
    <property type="term" value="F:hydrolase activity"/>
    <property type="evidence" value="ECO:0007669"/>
    <property type="project" value="UniProtKB-KW"/>
</dbReference>
<name>A0A6B2JV45_9RHOB</name>
<dbReference type="AlphaFoldDB" id="A0A6B2JV45"/>
<feature type="domain" description="Metallo-beta-lactamase" evidence="1">
    <location>
        <begin position="3"/>
        <end position="89"/>
    </location>
</feature>
<dbReference type="EMBL" id="JAAGAB010000001">
    <property type="protein sequence ID" value="NDV00499.1"/>
    <property type="molecule type" value="Genomic_DNA"/>
</dbReference>
<sequence>MMRMGLDPQDIEIIIISHGHFDHTGSLEYLKELTGASVGMSEADYQLATIAGEIPERDENDFVITDGMEITLGDTTLTALVTPGHTPAPSR</sequence>
<organism evidence="2 3">
    <name type="scientific">Pseudoroseicyclus tamaricis</name>
    <dbReference type="NCBI Taxonomy" id="2705421"/>
    <lineage>
        <taxon>Bacteria</taxon>
        <taxon>Pseudomonadati</taxon>
        <taxon>Pseudomonadota</taxon>
        <taxon>Alphaproteobacteria</taxon>
        <taxon>Rhodobacterales</taxon>
        <taxon>Paracoccaceae</taxon>
        <taxon>Pseudoroseicyclus</taxon>
    </lineage>
</organism>
<dbReference type="InterPro" id="IPR001279">
    <property type="entry name" value="Metallo-B-lactamas"/>
</dbReference>
<dbReference type="SUPFAM" id="SSF56281">
    <property type="entry name" value="Metallo-hydrolase/oxidoreductase"/>
    <property type="match status" value="1"/>
</dbReference>
<dbReference type="RefSeq" id="WP_163890872.1">
    <property type="nucleotide sequence ID" value="NZ_JAAFYS010000001.1"/>
</dbReference>
<keyword evidence="3" id="KW-1185">Reference proteome</keyword>
<dbReference type="Proteomes" id="UP000474757">
    <property type="component" value="Unassembled WGS sequence"/>
</dbReference>
<dbReference type="Gene3D" id="3.60.15.10">
    <property type="entry name" value="Ribonuclease Z/Hydroxyacylglutathione hydrolase-like"/>
    <property type="match status" value="1"/>
</dbReference>
<accession>A0A6B2JV45</accession>
<keyword evidence="2" id="KW-0378">Hydrolase</keyword>
<evidence type="ECO:0000313" key="2">
    <source>
        <dbReference type="EMBL" id="NDV00499.1"/>
    </source>
</evidence>
<reference evidence="2 3" key="1">
    <citation type="submission" date="2020-02" db="EMBL/GenBank/DDBJ databases">
        <title>Pseudoroseicyclus tamarix, sp. nov., isolated from offshore sediment of a Tamarix chinensis forest.</title>
        <authorList>
            <person name="Gai Y."/>
        </authorList>
    </citation>
    <scope>NUCLEOTIDE SEQUENCE [LARGE SCALE GENOMIC DNA]</scope>
    <source>
        <strain evidence="2 3">CLL3-39</strain>
    </source>
</reference>
<evidence type="ECO:0000259" key="1">
    <source>
        <dbReference type="Pfam" id="PF00753"/>
    </source>
</evidence>
<gene>
    <name evidence="2" type="ORF">GZA08_05900</name>
</gene>
<dbReference type="InterPro" id="IPR036866">
    <property type="entry name" value="RibonucZ/Hydroxyglut_hydro"/>
</dbReference>
<proteinExistence type="predicted"/>
<protein>
    <submittedName>
        <fullName evidence="2">MBL fold metallo-hydrolase</fullName>
    </submittedName>
</protein>